<dbReference type="AlphaFoldDB" id="A0A8B8B1L5"/>
<feature type="coiled-coil region" evidence="6">
    <location>
        <begin position="230"/>
        <end position="257"/>
    </location>
</feature>
<comment type="similarity">
    <text evidence="3">Belongs to the RPAP3 family.</text>
</comment>
<feature type="repeat" description="TPR" evidence="5">
    <location>
        <begin position="136"/>
        <end position="169"/>
    </location>
</feature>
<evidence type="ECO:0000313" key="10">
    <source>
        <dbReference type="RefSeq" id="XP_022296918.1"/>
    </source>
</evidence>
<proteinExistence type="inferred from homology"/>
<evidence type="ECO:0000256" key="6">
    <source>
        <dbReference type="SAM" id="Coils"/>
    </source>
</evidence>
<dbReference type="SUPFAM" id="SSF48452">
    <property type="entry name" value="TPR-like"/>
    <property type="match status" value="1"/>
</dbReference>
<dbReference type="InterPro" id="IPR051966">
    <property type="entry name" value="RPAP3"/>
</dbReference>
<dbReference type="Pfam" id="PF13181">
    <property type="entry name" value="TPR_8"/>
    <property type="match status" value="1"/>
</dbReference>
<evidence type="ECO:0000256" key="7">
    <source>
        <dbReference type="SAM" id="MobiDB-lite"/>
    </source>
</evidence>
<dbReference type="InterPro" id="IPR025986">
    <property type="entry name" value="RPAP3-like_C"/>
</dbReference>
<protein>
    <recommendedName>
        <fullName evidence="4">RNA polymerase II-associated protein 3</fullName>
    </recommendedName>
</protein>
<dbReference type="SMART" id="SM00028">
    <property type="entry name" value="TPR"/>
    <property type="match status" value="3"/>
</dbReference>
<feature type="region of interest" description="Disordered" evidence="7">
    <location>
        <begin position="297"/>
        <end position="323"/>
    </location>
</feature>
<dbReference type="PROSITE" id="PS50005">
    <property type="entry name" value="TPR"/>
    <property type="match status" value="2"/>
</dbReference>
<keyword evidence="9" id="KW-1185">Reference proteome</keyword>
<dbReference type="OrthoDB" id="629492at2759"/>
<name>A0A8B8B1L5_CRAVI</name>
<feature type="region of interest" description="Disordered" evidence="7">
    <location>
        <begin position="357"/>
        <end position="397"/>
    </location>
</feature>
<organism evidence="9 10">
    <name type="scientific">Crassostrea virginica</name>
    <name type="common">Eastern oyster</name>
    <dbReference type="NCBI Taxonomy" id="6565"/>
    <lineage>
        <taxon>Eukaryota</taxon>
        <taxon>Metazoa</taxon>
        <taxon>Spiralia</taxon>
        <taxon>Lophotrochozoa</taxon>
        <taxon>Mollusca</taxon>
        <taxon>Bivalvia</taxon>
        <taxon>Autobranchia</taxon>
        <taxon>Pteriomorphia</taxon>
        <taxon>Ostreida</taxon>
        <taxon>Ostreoidea</taxon>
        <taxon>Ostreidae</taxon>
        <taxon>Crassostrea</taxon>
    </lineage>
</organism>
<dbReference type="KEGG" id="cvn:111106504"/>
<keyword evidence="6" id="KW-0175">Coiled coil</keyword>
<sequence>MAKMSSSEAKMLMLQHQMRENNMDLDAFVKDMNKWEDDIKEREQKIISKKSVNDQQDLPPVRNSLKIKKKKKVKPKKDDDSQGSKPRKRISGYDYRSWDKLDIDKMCDDVDKREKSESSDYETDEEWEIERKKQQASLEKDAGNEYFKRGDYINAIESYTKGMGLDPTNPILPANRAMALLKEKKYAAAEMDCMTALTFDPLYVKAYLRLGSAQFFMKKLQKAKETFEKVLQLEPQNKQAKLEIEKIEKEMKKEQMVTHDSAAPDLGIVKPITIPPNKRSKKPLKRLEIEEVGVEETDLRQAARSRVEESHSRQRKDTESKDNQMFAKFTSPGMINAGSSQNIVKEPKPVIMNGSAVKSQTDTRLDLSSVHSETSPQASVSPRSEAKSLSPRSFSVPGSSFQFQADYKVLKNDTAAFYDYLKKIEPALYPKLFGECLDAEILLKMLTVFQNCYKPAGEDYFPHMRKLTEVKRFGMTVMFFSRKEKQVLQDLFENLKQNGAVPESDLKSLATKYGINY</sequence>
<feature type="domain" description="RNA-polymerase II-associated protein 3-like C-terminal" evidence="8">
    <location>
        <begin position="397"/>
        <end position="485"/>
    </location>
</feature>
<dbReference type="GO" id="GO:0101031">
    <property type="term" value="C:protein folding chaperone complex"/>
    <property type="evidence" value="ECO:0007669"/>
    <property type="project" value="TreeGrafter"/>
</dbReference>
<dbReference type="Proteomes" id="UP000694844">
    <property type="component" value="Chromosome 8"/>
</dbReference>
<dbReference type="PANTHER" id="PTHR46423:SF1">
    <property type="entry name" value="RNA POLYMERASE II-ASSOCIATED PROTEIN 3"/>
    <property type="match status" value="1"/>
</dbReference>
<evidence type="ECO:0000256" key="5">
    <source>
        <dbReference type="PROSITE-ProRule" id="PRU00339"/>
    </source>
</evidence>
<dbReference type="Gene3D" id="1.25.40.10">
    <property type="entry name" value="Tetratricopeptide repeat domain"/>
    <property type="match status" value="1"/>
</dbReference>
<feature type="compositionally biased region" description="Acidic residues" evidence="7">
    <location>
        <begin position="119"/>
        <end position="128"/>
    </location>
</feature>
<dbReference type="Pfam" id="PF13877">
    <property type="entry name" value="RPAP3_C"/>
    <property type="match status" value="1"/>
</dbReference>
<evidence type="ECO:0000259" key="8">
    <source>
        <dbReference type="Pfam" id="PF13877"/>
    </source>
</evidence>
<feature type="compositionally biased region" description="Polar residues" evidence="7">
    <location>
        <begin position="369"/>
        <end position="382"/>
    </location>
</feature>
<gene>
    <name evidence="10" type="primary">LOC111106504</name>
</gene>
<reference evidence="10" key="1">
    <citation type="submission" date="2025-08" db="UniProtKB">
        <authorList>
            <consortium name="RefSeq"/>
        </authorList>
    </citation>
    <scope>IDENTIFICATION</scope>
    <source>
        <tissue evidence="10">Whole sample</tissue>
    </source>
</reference>
<accession>A0A8B8B1L5</accession>
<feature type="region of interest" description="Disordered" evidence="7">
    <location>
        <begin position="46"/>
        <end position="91"/>
    </location>
</feature>
<feature type="repeat" description="TPR" evidence="5">
    <location>
        <begin position="204"/>
        <end position="237"/>
    </location>
</feature>
<evidence type="ECO:0000313" key="9">
    <source>
        <dbReference type="Proteomes" id="UP000694844"/>
    </source>
</evidence>
<evidence type="ECO:0000256" key="3">
    <source>
        <dbReference type="ARBA" id="ARBA00038275"/>
    </source>
</evidence>
<dbReference type="InterPro" id="IPR019734">
    <property type="entry name" value="TPR_rpt"/>
</dbReference>
<feature type="compositionally biased region" description="Basic and acidic residues" evidence="7">
    <location>
        <begin position="297"/>
        <end position="322"/>
    </location>
</feature>
<evidence type="ECO:0000256" key="2">
    <source>
        <dbReference type="ARBA" id="ARBA00022803"/>
    </source>
</evidence>
<dbReference type="PROSITE" id="PS50293">
    <property type="entry name" value="TPR_REGION"/>
    <property type="match status" value="1"/>
</dbReference>
<keyword evidence="1" id="KW-0677">Repeat</keyword>
<feature type="compositionally biased region" description="Basic residues" evidence="7">
    <location>
        <begin position="65"/>
        <end position="75"/>
    </location>
</feature>
<evidence type="ECO:0000256" key="1">
    <source>
        <dbReference type="ARBA" id="ARBA00022737"/>
    </source>
</evidence>
<dbReference type="Pfam" id="PF00515">
    <property type="entry name" value="TPR_1"/>
    <property type="match status" value="1"/>
</dbReference>
<evidence type="ECO:0000256" key="4">
    <source>
        <dbReference type="ARBA" id="ARBA00040133"/>
    </source>
</evidence>
<dbReference type="InterPro" id="IPR011990">
    <property type="entry name" value="TPR-like_helical_dom_sf"/>
</dbReference>
<feature type="region of interest" description="Disordered" evidence="7">
    <location>
        <begin position="112"/>
        <end position="134"/>
    </location>
</feature>
<keyword evidence="2 5" id="KW-0802">TPR repeat</keyword>
<dbReference type="PANTHER" id="PTHR46423">
    <property type="entry name" value="RNA POLYMERASE II-ASSOCIATED PROTEIN 3"/>
    <property type="match status" value="1"/>
</dbReference>
<dbReference type="GeneID" id="111106504"/>
<dbReference type="RefSeq" id="XP_022296918.1">
    <property type="nucleotide sequence ID" value="XM_022441210.1"/>
</dbReference>